<keyword evidence="22" id="KW-1185">Reference proteome</keyword>
<evidence type="ECO:0000256" key="2">
    <source>
        <dbReference type="ARBA" id="ARBA00004429"/>
    </source>
</evidence>
<sequence length="511" mass="52878">MRIGIPRESKSGETLVAATAATAGQLQKLGYDVVVESGAGEAADQPDSAFTDAEVTVGTAEDVWSSDIVVKVNAPTDEELARVRPGTTLISLMAPMRSPELVEALVASGVTALAMDAVPRISRAQSMDVLSSMANVAGYRAVIEGAHAFGRQFTGQVTAAGKVPPAKVFVVGAGVAGLAALGAAGSMGAVVRAFDVRPEVAEQVESMGAQFVTVDMESEVSSDGYAKEMTAEQEAATAVMYDEEARNADIVITTALIPGRPAPKLITAETIAGMRTGSVIIDMAAANGGNTELTRTDQVITTQNGVTIIGYTDLAGRLPAQTSQLYGTNIVNLLKLMTPEKDGQLVLDLDDVIVRGITVATGGESMWPPPAVQVSAAPKVEAAAAVEPKEPKPQLTARAKTALVLGAIALFGLINAAAPTDELRTHFTVLMLSIVIGYYVIGKVAHALHTPLMSVTNAISGVVVVGALLQVNSDETKIQVLATIAILLASINIFGGFAVTRRMLGMFNKGA</sequence>
<evidence type="ECO:0000259" key="19">
    <source>
        <dbReference type="SMART" id="SM01002"/>
    </source>
</evidence>
<dbReference type="OrthoDB" id="9804592at2"/>
<dbReference type="GO" id="GO:0006740">
    <property type="term" value="P:NADPH regeneration"/>
    <property type="evidence" value="ECO:0007669"/>
    <property type="project" value="TreeGrafter"/>
</dbReference>
<comment type="caution">
    <text evidence="21">The sequence shown here is derived from an EMBL/GenBank/DDBJ whole genome shotgun (WGS) entry which is preliminary data.</text>
</comment>
<evidence type="ECO:0000256" key="7">
    <source>
        <dbReference type="ARBA" id="ARBA00022692"/>
    </source>
</evidence>
<dbReference type="PROSITE" id="PS00837">
    <property type="entry name" value="ALADH_PNT_2"/>
    <property type="match status" value="1"/>
</dbReference>
<dbReference type="CDD" id="cd05304">
    <property type="entry name" value="Rubrum_tdh"/>
    <property type="match status" value="1"/>
</dbReference>
<dbReference type="PANTHER" id="PTHR10160">
    <property type="entry name" value="NAD(P) TRANSHYDROGENASE"/>
    <property type="match status" value="1"/>
</dbReference>
<evidence type="ECO:0000256" key="18">
    <source>
        <dbReference type="SAM" id="Phobius"/>
    </source>
</evidence>
<comment type="function">
    <text evidence="1">The transhydrogenation between NADH and NADP is coupled to respiration and ATP hydrolysis and functions as a proton pump across the membrane.</text>
</comment>
<evidence type="ECO:0000256" key="6">
    <source>
        <dbReference type="ARBA" id="ARBA00022519"/>
    </source>
</evidence>
<keyword evidence="8" id="KW-0547">Nucleotide-binding</keyword>
<gene>
    <name evidence="21" type="ORF">EFL95_17500</name>
</gene>
<dbReference type="NCBIfam" id="NF006942">
    <property type="entry name" value="PRK09424.1"/>
    <property type="match status" value="1"/>
</dbReference>
<dbReference type="Pfam" id="PF01262">
    <property type="entry name" value="AlaDh_PNT_C"/>
    <property type="match status" value="1"/>
</dbReference>
<dbReference type="EMBL" id="RJSG01000003">
    <property type="protein sequence ID" value="RNL77785.1"/>
    <property type="molecule type" value="Genomic_DNA"/>
</dbReference>
<evidence type="ECO:0000256" key="13">
    <source>
        <dbReference type="ARBA" id="ARBA00023136"/>
    </source>
</evidence>
<dbReference type="RefSeq" id="WP_123235371.1">
    <property type="nucleotide sequence ID" value="NZ_RJSG01000003.1"/>
</dbReference>
<keyword evidence="7 18" id="KW-0812">Transmembrane</keyword>
<feature type="transmembrane region" description="Helical" evidence="18">
    <location>
        <begin position="453"/>
        <end position="472"/>
    </location>
</feature>
<evidence type="ECO:0000313" key="22">
    <source>
        <dbReference type="Proteomes" id="UP000277094"/>
    </source>
</evidence>
<evidence type="ECO:0000256" key="10">
    <source>
        <dbReference type="ARBA" id="ARBA00022967"/>
    </source>
</evidence>
<dbReference type="PANTHER" id="PTHR10160:SF19">
    <property type="entry name" value="PROTON-TRANSLOCATING NAD(P)(+) TRANSHYDROGENASE"/>
    <property type="match status" value="1"/>
</dbReference>
<keyword evidence="11 18" id="KW-1133">Transmembrane helix</keyword>
<dbReference type="InterPro" id="IPR007886">
    <property type="entry name" value="AlaDH/PNT_N"/>
</dbReference>
<dbReference type="SMART" id="SM01003">
    <property type="entry name" value="AlaDh_PNT_N"/>
    <property type="match status" value="1"/>
</dbReference>
<dbReference type="Pfam" id="PF12769">
    <property type="entry name" value="PNTB_4TM"/>
    <property type="match status" value="1"/>
</dbReference>
<dbReference type="SMART" id="SM01002">
    <property type="entry name" value="AlaDh_PNT_C"/>
    <property type="match status" value="1"/>
</dbReference>
<dbReference type="Proteomes" id="UP000277094">
    <property type="component" value="Unassembled WGS sequence"/>
</dbReference>
<comment type="subcellular location">
    <subcellularLocation>
        <location evidence="2">Cell inner membrane</location>
        <topology evidence="2">Multi-pass membrane protein</topology>
    </subcellularLocation>
</comment>
<keyword evidence="9" id="KW-0521">NADP</keyword>
<evidence type="ECO:0000259" key="20">
    <source>
        <dbReference type="SMART" id="SM01003"/>
    </source>
</evidence>
<dbReference type="InterPro" id="IPR007698">
    <property type="entry name" value="AlaDH/PNT_NAD(H)-bd"/>
</dbReference>
<proteinExistence type="inferred from homology"/>
<evidence type="ECO:0000256" key="8">
    <source>
        <dbReference type="ARBA" id="ARBA00022741"/>
    </source>
</evidence>
<keyword evidence="21" id="KW-0560">Oxidoreductase</keyword>
<dbReference type="NCBIfam" id="TIGR00561">
    <property type="entry name" value="pntA"/>
    <property type="match status" value="1"/>
</dbReference>
<evidence type="ECO:0000256" key="17">
    <source>
        <dbReference type="ARBA" id="ARBA00083734"/>
    </source>
</evidence>
<dbReference type="FunFam" id="3.40.50.720:FF:000028">
    <property type="entry name" value="NAD(P) transhydrogenase subunit alpha"/>
    <property type="match status" value="1"/>
</dbReference>
<dbReference type="Gene3D" id="3.40.50.720">
    <property type="entry name" value="NAD(P)-binding Rossmann-like Domain"/>
    <property type="match status" value="2"/>
</dbReference>
<keyword evidence="12" id="KW-0520">NAD</keyword>
<dbReference type="AlphaFoldDB" id="A0A3N0DQ70"/>
<feature type="transmembrane region" description="Helical" evidence="18">
    <location>
        <begin position="478"/>
        <end position="499"/>
    </location>
</feature>
<dbReference type="InterPro" id="IPR036291">
    <property type="entry name" value="NAD(P)-bd_dom_sf"/>
</dbReference>
<dbReference type="GO" id="GO:0005886">
    <property type="term" value="C:plasma membrane"/>
    <property type="evidence" value="ECO:0007669"/>
    <property type="project" value="UniProtKB-SubCell"/>
</dbReference>
<keyword evidence="10" id="KW-1278">Translocase</keyword>
<evidence type="ECO:0000256" key="11">
    <source>
        <dbReference type="ARBA" id="ARBA00022989"/>
    </source>
</evidence>
<evidence type="ECO:0000256" key="15">
    <source>
        <dbReference type="ARBA" id="ARBA00071831"/>
    </source>
</evidence>
<reference evidence="21 22" key="1">
    <citation type="submission" date="2018-11" db="EMBL/GenBank/DDBJ databases">
        <authorList>
            <person name="Li F."/>
        </authorList>
    </citation>
    <scope>NUCLEOTIDE SEQUENCE [LARGE SCALE GENOMIC DNA]</scope>
    <source>
        <strain evidence="21 22">KIS18-7</strain>
    </source>
</reference>
<dbReference type="InterPro" id="IPR008143">
    <property type="entry name" value="Ala_DH/PNT_CS2"/>
</dbReference>
<dbReference type="PIRSF" id="PIRSF000203">
    <property type="entry name" value="NADP_transhydrogenase_alpha"/>
    <property type="match status" value="1"/>
</dbReference>
<feature type="domain" description="Alanine dehydrogenase/pyridine nucleotide transhydrogenase N-terminal" evidence="20">
    <location>
        <begin position="4"/>
        <end position="137"/>
    </location>
</feature>
<comment type="similarity">
    <text evidence="3">Belongs to the AlaDH/PNT family.</text>
</comment>
<feature type="transmembrane region" description="Helical" evidence="18">
    <location>
        <begin position="399"/>
        <end position="417"/>
    </location>
</feature>
<feature type="domain" description="Alanine dehydrogenase/pyridine nucleotide transhydrogenase NAD(H)-binding" evidence="19">
    <location>
        <begin position="146"/>
        <end position="310"/>
    </location>
</feature>
<dbReference type="InterPro" id="IPR026255">
    <property type="entry name" value="NADP_transhyd_a"/>
</dbReference>
<dbReference type="GO" id="GO:0016491">
    <property type="term" value="F:oxidoreductase activity"/>
    <property type="evidence" value="ECO:0007669"/>
    <property type="project" value="UniProtKB-KW"/>
</dbReference>
<dbReference type="SUPFAM" id="SSF51735">
    <property type="entry name" value="NAD(P)-binding Rossmann-fold domains"/>
    <property type="match status" value="1"/>
</dbReference>
<comment type="catalytic activity">
    <reaction evidence="14">
        <text>NAD(+) + NADPH + H(+)(in) = NADH + NADP(+) + H(+)(out)</text>
        <dbReference type="Rhea" id="RHEA:47992"/>
        <dbReference type="ChEBI" id="CHEBI:15378"/>
        <dbReference type="ChEBI" id="CHEBI:57540"/>
        <dbReference type="ChEBI" id="CHEBI:57783"/>
        <dbReference type="ChEBI" id="CHEBI:57945"/>
        <dbReference type="ChEBI" id="CHEBI:58349"/>
        <dbReference type="EC" id="7.1.1.1"/>
    </reaction>
</comment>
<evidence type="ECO:0000256" key="3">
    <source>
        <dbReference type="ARBA" id="ARBA00005689"/>
    </source>
</evidence>
<dbReference type="Pfam" id="PF05222">
    <property type="entry name" value="AlaDh_PNT_N"/>
    <property type="match status" value="1"/>
</dbReference>
<keyword evidence="5" id="KW-1003">Cell membrane</keyword>
<evidence type="ECO:0000256" key="5">
    <source>
        <dbReference type="ARBA" id="ARBA00022475"/>
    </source>
</evidence>
<evidence type="ECO:0000256" key="12">
    <source>
        <dbReference type="ARBA" id="ARBA00023027"/>
    </source>
</evidence>
<evidence type="ECO:0000256" key="9">
    <source>
        <dbReference type="ARBA" id="ARBA00022857"/>
    </source>
</evidence>
<dbReference type="GO" id="GO:0008750">
    <property type="term" value="F:proton-translocating NAD(P)+ transhydrogenase activity"/>
    <property type="evidence" value="ECO:0007669"/>
    <property type="project" value="UniProtKB-EC"/>
</dbReference>
<organism evidence="21 22">
    <name type="scientific">Nocardioides marmorisolisilvae</name>
    <dbReference type="NCBI Taxonomy" id="1542737"/>
    <lineage>
        <taxon>Bacteria</taxon>
        <taxon>Bacillati</taxon>
        <taxon>Actinomycetota</taxon>
        <taxon>Actinomycetes</taxon>
        <taxon>Propionibacteriales</taxon>
        <taxon>Nocardioidaceae</taxon>
        <taxon>Nocardioides</taxon>
    </lineage>
</organism>
<dbReference type="SUPFAM" id="SSF52283">
    <property type="entry name" value="Formate/glycerate dehydrogenase catalytic domain-like"/>
    <property type="match status" value="1"/>
</dbReference>
<protein>
    <recommendedName>
        <fullName evidence="15">NAD(P) transhydrogenase subunit alpha</fullName>
        <ecNumber evidence="4">7.1.1.1</ecNumber>
    </recommendedName>
    <alternativeName>
        <fullName evidence="17">Nicotinamide nucleotide transhydrogenase subunit alpha</fullName>
    </alternativeName>
    <alternativeName>
        <fullName evidence="16">Pyridine nucleotide transhydrogenase subunit alpha</fullName>
    </alternativeName>
</protein>
<keyword evidence="6" id="KW-0997">Cell inner membrane</keyword>
<evidence type="ECO:0000256" key="4">
    <source>
        <dbReference type="ARBA" id="ARBA00012943"/>
    </source>
</evidence>
<accession>A0A3N0DQ70</accession>
<dbReference type="EC" id="7.1.1.1" evidence="4"/>
<evidence type="ECO:0000256" key="14">
    <source>
        <dbReference type="ARBA" id="ARBA00048202"/>
    </source>
</evidence>
<name>A0A3N0DQ70_9ACTN</name>
<evidence type="ECO:0000256" key="16">
    <source>
        <dbReference type="ARBA" id="ARBA00079788"/>
    </source>
</evidence>
<keyword evidence="13 18" id="KW-0472">Membrane</keyword>
<dbReference type="GO" id="GO:0050661">
    <property type="term" value="F:NADP binding"/>
    <property type="evidence" value="ECO:0007669"/>
    <property type="project" value="TreeGrafter"/>
</dbReference>
<evidence type="ECO:0000256" key="1">
    <source>
        <dbReference type="ARBA" id="ARBA00003943"/>
    </source>
</evidence>
<dbReference type="InterPro" id="IPR024605">
    <property type="entry name" value="NADP_transhyd_a_C"/>
</dbReference>
<feature type="transmembrane region" description="Helical" evidence="18">
    <location>
        <begin position="423"/>
        <end position="441"/>
    </location>
</feature>
<evidence type="ECO:0000313" key="21">
    <source>
        <dbReference type="EMBL" id="RNL77785.1"/>
    </source>
</evidence>